<gene>
    <name evidence="1" type="ORF">FQ775_07980</name>
</gene>
<keyword evidence="2" id="KW-1185">Reference proteome</keyword>
<dbReference type="AlphaFoldDB" id="A0A5B8KXK0"/>
<dbReference type="EMBL" id="CP042301">
    <property type="protein sequence ID" value="QDZ00321.1"/>
    <property type="molecule type" value="Genomic_DNA"/>
</dbReference>
<dbReference type="Proteomes" id="UP000321389">
    <property type="component" value="Chromosome"/>
</dbReference>
<dbReference type="Pfam" id="PF02566">
    <property type="entry name" value="OsmC"/>
    <property type="match status" value="1"/>
</dbReference>
<dbReference type="InterPro" id="IPR003718">
    <property type="entry name" value="OsmC/Ohr_fam"/>
</dbReference>
<evidence type="ECO:0000313" key="2">
    <source>
        <dbReference type="Proteomes" id="UP000321389"/>
    </source>
</evidence>
<dbReference type="NCBIfam" id="NF041052">
    <property type="entry name" value="OsmC_like_Se"/>
    <property type="match status" value="1"/>
</dbReference>
<proteinExistence type="predicted"/>
<dbReference type="InterPro" id="IPR015946">
    <property type="entry name" value="KH_dom-like_a/b"/>
</dbReference>
<dbReference type="PANTHER" id="PTHR35368:SF1">
    <property type="entry name" value="HYDROPEROXIDE REDUCTASE"/>
    <property type="match status" value="1"/>
</dbReference>
<dbReference type="RefSeq" id="WP_146298969.1">
    <property type="nucleotide sequence ID" value="NZ_CP042301.2"/>
</dbReference>
<protein>
    <submittedName>
        <fullName evidence="1">OsmC family protein</fullName>
    </submittedName>
</protein>
<dbReference type="Gene3D" id="3.30.300.20">
    <property type="match status" value="1"/>
</dbReference>
<dbReference type="KEGG" id="niy:FQ775_07980"/>
<dbReference type="InterPro" id="IPR036102">
    <property type="entry name" value="OsmC/Ohrsf"/>
</dbReference>
<dbReference type="PANTHER" id="PTHR35368">
    <property type="entry name" value="HYDROPEROXIDE REDUCTASE"/>
    <property type="match status" value="1"/>
</dbReference>
<dbReference type="SUPFAM" id="SSF82784">
    <property type="entry name" value="OsmC-like"/>
    <property type="match status" value="1"/>
</dbReference>
<name>A0A5B8KXK0_9HYPH</name>
<accession>A0A5B8KXK0</accession>
<sequence length="163" mass="18103">MAEAMQKAMVQFDCRGTATGKMRNELDVRMVLPFEEGPFELATDEGSFHGGDASAPPPLALFVGGLTGCIMTQIRAFAKRLGVTVADLKVDTRVQWNWEAKGRIYETAPHSFEIDVMIDSPDEEQKVVALIEAAKKGCFIEQTLGRQNTIRHRMKTADGWKEV</sequence>
<reference evidence="1" key="1">
    <citation type="submission" date="2020-04" db="EMBL/GenBank/DDBJ databases">
        <title>Nitratireductor sp. nov. isolated from mangrove soil.</title>
        <authorList>
            <person name="Ye Y."/>
        </authorList>
    </citation>
    <scope>NUCLEOTIDE SEQUENCE</scope>
    <source>
        <strain evidence="1">SY7</strain>
    </source>
</reference>
<evidence type="ECO:0000313" key="1">
    <source>
        <dbReference type="EMBL" id="QDZ00321.1"/>
    </source>
</evidence>
<dbReference type="InterPro" id="IPR052924">
    <property type="entry name" value="OsmC/Ohr_hydroprdx_reductase"/>
</dbReference>
<organism evidence="1 2">
    <name type="scientific">Nitratireductor mangrovi</name>
    <dbReference type="NCBI Taxonomy" id="2599600"/>
    <lineage>
        <taxon>Bacteria</taxon>
        <taxon>Pseudomonadati</taxon>
        <taxon>Pseudomonadota</taxon>
        <taxon>Alphaproteobacteria</taxon>
        <taxon>Hyphomicrobiales</taxon>
        <taxon>Phyllobacteriaceae</taxon>
        <taxon>Nitratireductor</taxon>
    </lineage>
</organism>
<dbReference type="OrthoDB" id="7836423at2"/>